<dbReference type="Gene3D" id="2.150.10.10">
    <property type="entry name" value="Serralysin-like metalloprotease, C-terminal"/>
    <property type="match status" value="12"/>
</dbReference>
<accession>A0A545TN17</accession>
<evidence type="ECO:0000256" key="3">
    <source>
        <dbReference type="SAM" id="MobiDB-lite"/>
    </source>
</evidence>
<dbReference type="InterPro" id="IPR013783">
    <property type="entry name" value="Ig-like_fold"/>
</dbReference>
<organism evidence="5 6">
    <name type="scientific">Denitrobaculum tricleocarpae</name>
    <dbReference type="NCBI Taxonomy" id="2591009"/>
    <lineage>
        <taxon>Bacteria</taxon>
        <taxon>Pseudomonadati</taxon>
        <taxon>Pseudomonadota</taxon>
        <taxon>Alphaproteobacteria</taxon>
        <taxon>Rhodospirillales</taxon>
        <taxon>Rhodospirillaceae</taxon>
        <taxon>Denitrobaculum</taxon>
    </lineage>
</organism>
<evidence type="ECO:0000313" key="6">
    <source>
        <dbReference type="Proteomes" id="UP000315252"/>
    </source>
</evidence>
<dbReference type="SUPFAM" id="SSF49313">
    <property type="entry name" value="Cadherin-like"/>
    <property type="match status" value="1"/>
</dbReference>
<dbReference type="Gene3D" id="2.60.40.3440">
    <property type="match status" value="1"/>
</dbReference>
<dbReference type="SUPFAM" id="SSF51120">
    <property type="entry name" value="beta-Roll"/>
    <property type="match status" value="15"/>
</dbReference>
<dbReference type="PRINTS" id="PR00313">
    <property type="entry name" value="CABNDNGRPT"/>
</dbReference>
<reference evidence="5 6" key="1">
    <citation type="submission" date="2019-06" db="EMBL/GenBank/DDBJ databases">
        <title>Whole genome sequence for Rhodospirillaceae sp. R148.</title>
        <authorList>
            <person name="Wang G."/>
        </authorList>
    </citation>
    <scope>NUCLEOTIDE SEQUENCE [LARGE SCALE GENOMIC DNA]</scope>
    <source>
        <strain evidence="5 6">R148</strain>
    </source>
</reference>
<evidence type="ECO:0000259" key="4">
    <source>
        <dbReference type="SMART" id="SM00736"/>
    </source>
</evidence>
<dbReference type="GO" id="GO:0016020">
    <property type="term" value="C:membrane"/>
    <property type="evidence" value="ECO:0007669"/>
    <property type="project" value="InterPro"/>
</dbReference>
<dbReference type="Pfam" id="PF05345">
    <property type="entry name" value="He_PIG"/>
    <property type="match status" value="1"/>
</dbReference>
<protein>
    <recommendedName>
        <fullName evidence="4">Dystroglycan-type cadherin-like domain-containing protein</fullName>
    </recommendedName>
</protein>
<comment type="subcellular location">
    <subcellularLocation>
        <location evidence="1">Secreted</location>
    </subcellularLocation>
</comment>
<dbReference type="Pfam" id="PF00353">
    <property type="entry name" value="HemolysinCabind"/>
    <property type="match status" value="20"/>
</dbReference>
<dbReference type="InterPro" id="IPR001343">
    <property type="entry name" value="Hemolysn_Ca-bd"/>
</dbReference>
<dbReference type="EMBL" id="VHSH01000006">
    <property type="protein sequence ID" value="TQV78586.1"/>
    <property type="molecule type" value="Genomic_DNA"/>
</dbReference>
<proteinExistence type="predicted"/>
<comment type="caution">
    <text evidence="5">The sequence shown here is derived from an EMBL/GenBank/DDBJ whole genome shotgun (WGS) entry which is preliminary data.</text>
</comment>
<dbReference type="InterPro" id="IPR030934">
    <property type="entry name" value="Intein_C"/>
</dbReference>
<dbReference type="Gene3D" id="2.60.40.10">
    <property type="entry name" value="Immunoglobulins"/>
    <property type="match status" value="1"/>
</dbReference>
<name>A0A545TN17_9PROT</name>
<dbReference type="InterPro" id="IPR011049">
    <property type="entry name" value="Serralysin-like_metalloprot_C"/>
</dbReference>
<keyword evidence="2" id="KW-0964">Secreted</keyword>
<dbReference type="InterPro" id="IPR010566">
    <property type="entry name" value="Haemolys_ca-bd"/>
</dbReference>
<feature type="region of interest" description="Disordered" evidence="3">
    <location>
        <begin position="593"/>
        <end position="613"/>
    </location>
</feature>
<feature type="region of interest" description="Disordered" evidence="3">
    <location>
        <begin position="3067"/>
        <end position="3130"/>
    </location>
</feature>
<dbReference type="OrthoDB" id="5485153at2"/>
<dbReference type="Proteomes" id="UP000315252">
    <property type="component" value="Unassembled WGS sequence"/>
</dbReference>
<dbReference type="GO" id="GO:0005576">
    <property type="term" value="C:extracellular region"/>
    <property type="evidence" value="ECO:0007669"/>
    <property type="project" value="UniProtKB-SubCell"/>
</dbReference>
<dbReference type="PROSITE" id="PS50818">
    <property type="entry name" value="INTEIN_C_TER"/>
    <property type="match status" value="1"/>
</dbReference>
<sequence>MEAYRLGGVAPKRVAQVPDFAVQVFGGSGSGGLGATRQDAIRQSSGAETSLGAELKFPVNLTPPCAPVEAPAIQVRPVTDAGLGRASAPRFMSPTGSFRSLREAINDRVIEAAVLDTIPPSMIRPAPKRHRVYNFTVEGLHTYIAGGYRVHNDSRYSVQSTEGRLGSLLGSTLASHFGPDNVALSLLTQAAGDTLGGYIGDAIGYQFGVRSDYLPTRFGVALAKQGINYGVGQLSSAISERLGFDQATFGGRLGATAANVVIGTAANVVVANSLLAAGASKEFVGAVSGAVLEPTFIIGPGDSIIPTGYTVNVGATLANIGAGALGTFAGSELAKLLFDGNPQGQAIGGSLGGAVGGILAGAKLLGFLGIGAGPLGILIASFAGAFLGTALGGLFGGDSVGPNAISYLRYRDGKWQLGAEGADNGGDIEVARAMSRAAGDTLTLLFNSVGGVPVGKFDRDLNFGYIGGKYFSGGPVPDKEVGNFDTPQQAIEDGVLRGIKRADFEGGDRYIKRAFKVTSANTLEELGKDIELASAYGVYADNKVLYDKVQEQQLDASFTNNEETLFGRNRQSEQEIREELKAGLRQIASEVQEGEGAAADELTGSDTLGDPQKGEPKVLVDGLFGGDGNDSLIGGKGTDVLVGGAGNDELIGDHIAEDTTSNYGDADVLYGGEGNDQLKGGKGDDVYFFGRGDGSDTLHDDYHYWGTEKYVYKTTQELEIRGGEGEKRRVQLVNGKFYIPGGGEENARWVDASTVTGGKIIDTHHYKTRPVIKQGNGGDDTIEFANGISIADVRLKIDGNNLIIALDDPNAASFADLTDRITIQDWTNPKNRVETLGFSSGAQIDISGADVADLTAADGVSLSAISGAASDVSGTSGADVLISSTASEILSGGAGNDIYYYDASGGQDTIQDSAGADILEFGAGVTAKYLLLEVSGNDLIVTIRTKDQFDGTDPTLSTDQVTLKDWKTSASRIERFRFADGTVLMPFVDGADAAMLQTEAQMEWRDTLAEAEALGLQNANDSDDFVGKRIAQIVTNGSAGAEVSGGSGDDILHAQSSGGQTVSGGKGQDVLIGSSGNESLLGGGGNDVYFFGRGSGVDEILDETLVVENQEVPAESTYEWVVAGGEGEVYRYKYDLANQKYFVPGGEGGVWKSIFNGEGDPPVGHYEEIAQTKIVEVIVDGNAGTADVLEFGVGISASDLIFEVSGNDLIIGVRGAADAAVTTASSLDDRIVIKDWFSVNNRVEFARFEDGSTYKIDNTTGTVSLAADADAFEAVGNVVDGANNGGILDDGGASIARASRSFVVDRGSFPSSTTTSWYRDGLRISAVEGDLILNPAALTGPDSIDRLQLGDGTTGSTGLTIELGLQAATVVDLELMDFEAGDAATWTAFDASGAQIGTGTINFSDLTVGESGLQLYTISAAPETYISSVTLTPTDTGNGTVGNISLRSASAHRAMGNEGLVAFDLDGNGLDLISRSASAALFDMDGDGYKEQTGWIGGQDAFLVWDRNNNGLIDDMTEMFTFSDTTSANGPATLASLDSNLDGKFSSLDDHFDDVVLWNDANGDGQTDIGEILPFHRVGLTAIDLSQSAESYTARGNEILSSGFYTRLGKVDRQYGRFYGVSLSHNDLGVKVENGDNGTGRLNFEGRKTVSFGGGLDAINGTIDASVAHTVTGTGLDDILTVDGTIDSTEHGVQFNGEAGDDILTGGSGDDVLIGGAGKDRLFGGAGDDILIMDDEDTLTRVEGSTTLLNIDGGDSDDAANPDFDLLVYDGSNALNLTLSDIRVEAVFGGSGDDTLSAADFAAGRDAVLAGREGNDNLTGGAGDDNLEGGEGNDILTGNAGNDVLTGGAGDDTFFGGDGDDQIYIDADDQQANIHGGAGKDTVIVNDTRGVTLDLGAMQAEAVIGGFGDDTLSAGTAVGVTLFGGSGADTLTGSSGDDTLDGGAGFDTVVYGGTQGSYQVIHGSGDSAGLVTITGADGADVLSNVERVVFADGQEDLAELEAVILISAPSEWAIVSQDGRNALLLDTYTIDQLDVRRDGNDLIVGVREAGVAFENLAETGRLVDWFNRMGEVSHFALKDGASFNMALVAETATAAQVSDANWLTNSDYVNLGLKGGLTETGSDAVADTLVGSSGDDTLIGLDGADSLEGKAGHDSLLGGRGDDTYFFGRGDGWDSVYDAYTTDDVHTTVPVNYTYYTYENWYRSAVGGEDGTTYTWIQPVSAGNPGGGEGHNISIVRRRFTHQGVRHDPVVIPGVAADGGQDTLEFGAGVTVEDLAVRVVGNDLVIGLRDGAESTTPFDQLADKITLKDWFDDFTKIEVLKFADGSSYSLRANIDGVGTEGEIIIASIAGTAVDGGLGDDILIGADANATLRGGDGADTLIGGEGNDTLEGGAGDDILIGGAGDDTLFGGAGNDTLFGGSGSDTALFSGSLSDYRVTYDQAAKAFTVSQSTENGDVDTVVSGVEQIKFDDVTLNSSHALGIAPIAIDGDADVIGEDGLVSWTVSARTYDGSGLGDVTYGLETGPQHGVVVVNADGSYVYKANDGYSGTDSFTFNVTNKSNGLSSTATVSLDVRNQAGPTLTGGSEVHVSDSYTIGHQYYNDVAKLSDGGYVIVWTSDNGDGNGWEVFAQRYDASGAEVGAEINVNDYKPSSQFAPRVAAFDDGGFVVSYGSHGQNGSNYTIYARRYLPDAADPSQLVAQPEQPVSLVGNHQIYSQVETTADGGFAVAWTYARPNGGNPDTDDVLKKFFDADGNEIAGSYDYVNGHRGKVQRINGIARLKNGDTIVTYQSSHAKTWGVYAQRYDANGVAIGGNTTIIAGRDSKKYYGSSIAALEDGGYVIAFTMSRVSNSKEQVFVWVYDADGNGPLGVTGSFGAEANGKHSHEVVGLADGGFVVTYRKSDGNGFGVYAQRFDRNRQSVSGEIRLNDYLPGAQEAATITALPTGGFVATWVSIGQDGSDYGVYSKVFEASGSFTGDLGNNVIAGTTGYDTIVGGAGDDKLIGGGSADTLDGGSGSDTASYESSELGVSVSLASGTGSRGDAKGDVLIGIENLIGSAYADDLTGDAGDNRLEGGDGSDVLTGGAGADVLDGGSAEDTASYADSPEAGEPGSGKGVTVNLETGDASGGDAEGDSLIDIENLEGSAFDDALTGDDQDNQLVGNAGADTLSGGEGDDNLIGGAGADWMSGGAGADTLLGGDGYDVMAGDAGADSLDGGSGNDTASYVDSEAGVVIDLAAGTAAGGDAEGDVLTAIESLTGSGHDDLLTGDGNSNTLIGGAGADTLTGGAGDDDLRGGDGDDVAVFDGNRTDFTITTDAAMGTITVTDNVGAGGSDTVSRVETLRFADGDVSTSIYNWAPVVANLIDDQVAQADEAFSFQVPADSFRDDNAADVLTFSATLTDGSALPGWLTFDPATLTFGGTPPVGAIGTSLSIKVTASDGSGAMADDDFTIDIMAALDDPTLSVSAVQGNEDNAIALTVTSGLPAGVTEGTLSIIFSGVPEGALLSAGTKNADGTWTLALADLTGLTITPAADSDADFVLTVKAELTDGQRRSEITVPLAVTVNPVADVPTVTVSDASGYHGTAIALNIGAVATDGDGSEMVTVTIAGVPAGATLSAGTNNGDGTWTLTLAQLSGLTIQTAAGDTTDMVLSVTATSVDGSDSATSVAKVVNVVVSDTAPPLVIAGTGSDNLLEGDSGNDTISGHGGKDTLFGYGGDDTLNGGAGRDTLDGGAGNDVLILGNDVQSYEWNSVQGGEGQDTILGGSGDDILRVYSLSAAHSIETIDGGAGYDVLQAYGTGDIDLTGVTLLGIEKIATGSGGGDVTGTSGADTIQGGSGSDSLFGAGGDDTFLALNNSTNSDTFRGGDGNDRILGNAGDNAIAVRYLSASNSIETIDGGAGYDRIVGSVYADNIDLSTIAVTGIEEIDGGGNKDVIVGSAGADFIKGGSGSDTLTGGSGNDTLHGGTGNDTLEGGAGDDTYMFGLGDGSDLIRNNDGVSTNDRLLFGGGITTDEIWFEHNGNNLVVSVLGTTDEVVFENWFTDATRTVDKIVTDDGQVLLQNQVDQLVNAMASFTPSDGTGTGITSNTLPTTVSSAIAANWQSGS</sequence>
<dbReference type="InterPro" id="IPR015919">
    <property type="entry name" value="Cadherin-like_sf"/>
</dbReference>
<feature type="region of interest" description="Disordered" evidence="3">
    <location>
        <begin position="1812"/>
        <end position="1839"/>
    </location>
</feature>
<dbReference type="SMART" id="SM00736">
    <property type="entry name" value="CADG"/>
    <property type="match status" value="1"/>
</dbReference>
<dbReference type="GO" id="GO:0005509">
    <property type="term" value="F:calcium ion binding"/>
    <property type="evidence" value="ECO:0007669"/>
    <property type="project" value="InterPro"/>
</dbReference>
<feature type="region of interest" description="Disordered" evidence="3">
    <location>
        <begin position="3143"/>
        <end position="3169"/>
    </location>
</feature>
<dbReference type="InterPro" id="IPR006644">
    <property type="entry name" value="Cadg"/>
</dbReference>
<keyword evidence="6" id="KW-1185">Reference proteome</keyword>
<evidence type="ECO:0000256" key="2">
    <source>
        <dbReference type="ARBA" id="ARBA00022525"/>
    </source>
</evidence>
<dbReference type="Pfam" id="PF17963">
    <property type="entry name" value="Big_9"/>
    <property type="match status" value="1"/>
</dbReference>
<evidence type="ECO:0000256" key="1">
    <source>
        <dbReference type="ARBA" id="ARBA00004613"/>
    </source>
</evidence>
<feature type="domain" description="Dystroglycan-type cadherin-like" evidence="4">
    <location>
        <begin position="3355"/>
        <end position="3456"/>
    </location>
</feature>
<dbReference type="PROSITE" id="PS00330">
    <property type="entry name" value="HEMOLYSIN_CALCIUM"/>
    <property type="match status" value="22"/>
</dbReference>
<dbReference type="Pfam" id="PF06594">
    <property type="entry name" value="HCBP_related"/>
    <property type="match status" value="3"/>
</dbReference>
<dbReference type="RefSeq" id="WP_142897919.1">
    <property type="nucleotide sequence ID" value="NZ_ML660057.1"/>
</dbReference>
<feature type="region of interest" description="Disordered" evidence="3">
    <location>
        <begin position="1039"/>
        <end position="1069"/>
    </location>
</feature>
<dbReference type="PANTHER" id="PTHR38340:SF1">
    <property type="entry name" value="S-LAYER PROTEIN"/>
    <property type="match status" value="1"/>
</dbReference>
<dbReference type="InterPro" id="IPR050557">
    <property type="entry name" value="RTX_toxin/Mannuronan_C5-epim"/>
</dbReference>
<gene>
    <name evidence="5" type="ORF">FKG95_18715</name>
</gene>
<dbReference type="PANTHER" id="PTHR38340">
    <property type="entry name" value="S-LAYER PROTEIN"/>
    <property type="match status" value="1"/>
</dbReference>
<evidence type="ECO:0000313" key="5">
    <source>
        <dbReference type="EMBL" id="TQV78586.1"/>
    </source>
</evidence>
<dbReference type="InterPro" id="IPR018511">
    <property type="entry name" value="Hemolysin-typ_Ca-bd_CS"/>
</dbReference>